<name>A0A438DCN1_VITVI</name>
<sequence length="481" mass="53027">MVRDADRTNFSRTFKYLMAMQFSARGIPFVVNTWMVRHITVEDYAEPKEAAGSARFEAKRFCLVFPEGKGLLRGWATLAENLDPLGEKRAFVDVARAPTRRIGDALWLQLGGRKKWSREEQLGRCLVGRWGDDSILETELISLRRWGGGRESVEEGVRRFKDKLLLLEKWSAGVGCLHLGNHAKEVWGRRGYKEVFLAVMGKDFGKVRGERASEDVATGGGCFMFCYPTMVGGAAMGVCSVANEQKSRERGDEGVGSDCMVRKAKVADNGGKGLELVRMGDWDKRVLGFLVQEGSLKSSKSGPAQFLLDEEGCGSNSIWELGQPSCIVEWTVGSDWVSLWVILKEGRAFRRRLFAEFWGAEEIMFGGVGLAEAKEGCRAPDSGPSADVCLLEEASKYSSLVLTSCWGRVMVWLAIWWQRKGVDSRSVVVALGGRGGEWTGSRSFSLDEEGESWVSGGRGRGSGVVEVQLFSTILPLLGNAN</sequence>
<evidence type="ECO:0008006" key="3">
    <source>
        <dbReference type="Google" id="ProtNLM"/>
    </source>
</evidence>
<protein>
    <recommendedName>
        <fullName evidence="3">DUF4283 domain-containing protein</fullName>
    </recommendedName>
</protein>
<dbReference type="AlphaFoldDB" id="A0A438DCN1"/>
<dbReference type="OrthoDB" id="9979195at2759"/>
<dbReference type="Proteomes" id="UP000288805">
    <property type="component" value="Unassembled WGS sequence"/>
</dbReference>
<accession>A0A438DCN1</accession>
<proteinExistence type="predicted"/>
<evidence type="ECO:0000313" key="1">
    <source>
        <dbReference type="EMBL" id="RVW33131.1"/>
    </source>
</evidence>
<comment type="caution">
    <text evidence="1">The sequence shown here is derived from an EMBL/GenBank/DDBJ whole genome shotgun (WGS) entry which is preliminary data.</text>
</comment>
<organism evidence="1 2">
    <name type="scientific">Vitis vinifera</name>
    <name type="common">Grape</name>
    <dbReference type="NCBI Taxonomy" id="29760"/>
    <lineage>
        <taxon>Eukaryota</taxon>
        <taxon>Viridiplantae</taxon>
        <taxon>Streptophyta</taxon>
        <taxon>Embryophyta</taxon>
        <taxon>Tracheophyta</taxon>
        <taxon>Spermatophyta</taxon>
        <taxon>Magnoliopsida</taxon>
        <taxon>eudicotyledons</taxon>
        <taxon>Gunneridae</taxon>
        <taxon>Pentapetalae</taxon>
        <taxon>rosids</taxon>
        <taxon>Vitales</taxon>
        <taxon>Vitaceae</taxon>
        <taxon>Viteae</taxon>
        <taxon>Vitis</taxon>
    </lineage>
</organism>
<gene>
    <name evidence="1" type="ORF">CK203_094825</name>
</gene>
<reference evidence="1 2" key="1">
    <citation type="journal article" date="2018" name="PLoS Genet.">
        <title>Population sequencing reveals clonal diversity and ancestral inbreeding in the grapevine cultivar Chardonnay.</title>
        <authorList>
            <person name="Roach M.J."/>
            <person name="Johnson D.L."/>
            <person name="Bohlmann J."/>
            <person name="van Vuuren H.J."/>
            <person name="Jones S.J."/>
            <person name="Pretorius I.S."/>
            <person name="Schmidt S.A."/>
            <person name="Borneman A.R."/>
        </authorList>
    </citation>
    <scope>NUCLEOTIDE SEQUENCE [LARGE SCALE GENOMIC DNA]</scope>
    <source>
        <strain evidence="2">cv. Chardonnay</strain>
        <tissue evidence="1">Leaf</tissue>
    </source>
</reference>
<evidence type="ECO:0000313" key="2">
    <source>
        <dbReference type="Proteomes" id="UP000288805"/>
    </source>
</evidence>
<dbReference type="EMBL" id="QGNW01001689">
    <property type="protein sequence ID" value="RVW33131.1"/>
    <property type="molecule type" value="Genomic_DNA"/>
</dbReference>